<proteinExistence type="predicted"/>
<reference evidence="1" key="1">
    <citation type="submission" date="2021-02" db="EMBL/GenBank/DDBJ databases">
        <authorList>
            <person name="Nowell W R."/>
        </authorList>
    </citation>
    <scope>NUCLEOTIDE SEQUENCE</scope>
</reference>
<feature type="non-terminal residue" evidence="1">
    <location>
        <position position="1"/>
    </location>
</feature>
<name>A0A815WK53_9BILA</name>
<evidence type="ECO:0000313" key="3">
    <source>
        <dbReference type="Proteomes" id="UP000663829"/>
    </source>
</evidence>
<keyword evidence="3" id="KW-1185">Reference proteome</keyword>
<sequence length="365" mass="42330">LQKYSRRFTTYEIEDSRYSIETSNQSACQLPVSSSITIDEAELQLKGAFTFFTEFSKETKTHIQFSLENNKICVASSTTRARHEKFTRHMPLEIIIKDEEKAKKISQLIKDFFDILDQCKISTALLEQEHVFNLKQRCEQWGLDYARLFGVDQITPLQGVERLNELLTRDYFGGSNRKGEFFKQMIWKRLCQMWLSLTRTQLSHLREAWEVGDDANNDYETSDDEDYDENGFGFNDIYNKSDEEIDLDDKYSQLPSQELDLIVSNDVKSTKSNDNCYSSNDSLSSIALSCDPITNSDNSSTPPGFSKNQLHWPVWSIENYNMTGRRMYPITLVAFENESTALCGQKVVSPYTKNKEQTHRKRLKV</sequence>
<protein>
    <submittedName>
        <fullName evidence="1">Uncharacterized protein</fullName>
    </submittedName>
</protein>
<evidence type="ECO:0000313" key="2">
    <source>
        <dbReference type="EMBL" id="CAF4409683.1"/>
    </source>
</evidence>
<dbReference type="Proteomes" id="UP000663829">
    <property type="component" value="Unassembled WGS sequence"/>
</dbReference>
<accession>A0A815WK53</accession>
<evidence type="ECO:0000313" key="1">
    <source>
        <dbReference type="EMBL" id="CAF1548812.1"/>
    </source>
</evidence>
<dbReference type="EMBL" id="CAJOBC010092490">
    <property type="protein sequence ID" value="CAF4409683.1"/>
    <property type="molecule type" value="Genomic_DNA"/>
</dbReference>
<dbReference type="AlphaFoldDB" id="A0A815WK53"/>
<dbReference type="OrthoDB" id="6152204at2759"/>
<gene>
    <name evidence="1" type="ORF">GPM918_LOCUS39073</name>
    <name evidence="2" type="ORF">SRO942_LOCUS39928</name>
</gene>
<comment type="caution">
    <text evidence="1">The sequence shown here is derived from an EMBL/GenBank/DDBJ whole genome shotgun (WGS) entry which is preliminary data.</text>
</comment>
<dbReference type="EMBL" id="CAJNOQ010026821">
    <property type="protein sequence ID" value="CAF1548812.1"/>
    <property type="molecule type" value="Genomic_DNA"/>
</dbReference>
<dbReference type="Proteomes" id="UP000681722">
    <property type="component" value="Unassembled WGS sequence"/>
</dbReference>
<organism evidence="1 3">
    <name type="scientific">Didymodactylos carnosus</name>
    <dbReference type="NCBI Taxonomy" id="1234261"/>
    <lineage>
        <taxon>Eukaryota</taxon>
        <taxon>Metazoa</taxon>
        <taxon>Spiralia</taxon>
        <taxon>Gnathifera</taxon>
        <taxon>Rotifera</taxon>
        <taxon>Eurotatoria</taxon>
        <taxon>Bdelloidea</taxon>
        <taxon>Philodinida</taxon>
        <taxon>Philodinidae</taxon>
        <taxon>Didymodactylos</taxon>
    </lineage>
</organism>